<keyword evidence="2" id="KW-0805">Transcription regulation</keyword>
<organism evidence="7 8">
    <name type="scientific">Saccharothrix texasensis</name>
    <dbReference type="NCBI Taxonomy" id="103734"/>
    <lineage>
        <taxon>Bacteria</taxon>
        <taxon>Bacillati</taxon>
        <taxon>Actinomycetota</taxon>
        <taxon>Actinomycetes</taxon>
        <taxon>Pseudonocardiales</taxon>
        <taxon>Pseudonocardiaceae</taxon>
        <taxon>Saccharothrix</taxon>
    </lineage>
</organism>
<keyword evidence="8" id="KW-1185">Reference proteome</keyword>
<gene>
    <name evidence="7" type="ORF">EDD40_4343</name>
</gene>
<evidence type="ECO:0000256" key="5">
    <source>
        <dbReference type="SAM" id="MobiDB-lite"/>
    </source>
</evidence>
<proteinExistence type="inferred from homology"/>
<evidence type="ECO:0000256" key="3">
    <source>
        <dbReference type="ARBA" id="ARBA00023082"/>
    </source>
</evidence>
<comment type="similarity">
    <text evidence="1">Belongs to the sigma-70 factor family. ECF subfamily.</text>
</comment>
<evidence type="ECO:0000256" key="1">
    <source>
        <dbReference type="ARBA" id="ARBA00010641"/>
    </source>
</evidence>
<feature type="region of interest" description="Disordered" evidence="5">
    <location>
        <begin position="1"/>
        <end position="41"/>
    </location>
</feature>
<dbReference type="Proteomes" id="UP000268727">
    <property type="component" value="Unassembled WGS sequence"/>
</dbReference>
<dbReference type="SUPFAM" id="SSF88659">
    <property type="entry name" value="Sigma3 and sigma4 domains of RNA polymerase sigma factors"/>
    <property type="match status" value="1"/>
</dbReference>
<evidence type="ECO:0000256" key="4">
    <source>
        <dbReference type="ARBA" id="ARBA00023163"/>
    </source>
</evidence>
<keyword evidence="4" id="KW-0804">Transcription</keyword>
<dbReference type="Pfam" id="PF08281">
    <property type="entry name" value="Sigma70_r4_2"/>
    <property type="match status" value="1"/>
</dbReference>
<accession>A0A3N1H8X3</accession>
<feature type="compositionally biased region" description="Polar residues" evidence="5">
    <location>
        <begin position="83"/>
        <end position="94"/>
    </location>
</feature>
<evidence type="ECO:0000256" key="2">
    <source>
        <dbReference type="ARBA" id="ARBA00023015"/>
    </source>
</evidence>
<feature type="region of interest" description="Disordered" evidence="5">
    <location>
        <begin position="76"/>
        <end position="96"/>
    </location>
</feature>
<dbReference type="InterPro" id="IPR013324">
    <property type="entry name" value="RNA_pol_sigma_r3/r4-like"/>
</dbReference>
<dbReference type="GO" id="GO:0006352">
    <property type="term" value="P:DNA-templated transcription initiation"/>
    <property type="evidence" value="ECO:0007669"/>
    <property type="project" value="InterPro"/>
</dbReference>
<dbReference type="GO" id="GO:0003677">
    <property type="term" value="F:DNA binding"/>
    <property type="evidence" value="ECO:0007669"/>
    <property type="project" value="InterPro"/>
</dbReference>
<sequence>MPARRPPLGPDPAARQGPGPPKGLGCSHIAHRSAESGQPTRNTKILRCAWSEHQHHGDPVTDLLDRLPDAAVLQGPSAAGTLDQGSSAPGQSDQHSLDLQLRLAADQKLVDELRQGNFRGPAYDYFVRILAEYGLAVMRSMIRSGSIFDKIAKIGRPVATPLRLPVEGVEDLAAETVASALVEFRRGALVEGKWRSEGGSSLKTYFVGTCILSFSNVYRRYQREWGDHPLVTPSDPAELQEIADSKYVTRSPEETVVDRSLSDWILNHFDATTAKVLVMKFAADLTHAEVAQILNISVRAVEGRIRRARVVLQDHSDGRADRSQTMR</sequence>
<comment type="caution">
    <text evidence="7">The sequence shown here is derived from an EMBL/GenBank/DDBJ whole genome shotgun (WGS) entry which is preliminary data.</text>
</comment>
<feature type="domain" description="RNA polymerase sigma factor 70 region 4 type 2" evidence="6">
    <location>
        <begin position="272"/>
        <end position="309"/>
    </location>
</feature>
<dbReference type="InterPro" id="IPR036388">
    <property type="entry name" value="WH-like_DNA-bd_sf"/>
</dbReference>
<evidence type="ECO:0000313" key="7">
    <source>
        <dbReference type="EMBL" id="ROP38975.1"/>
    </source>
</evidence>
<dbReference type="Gene3D" id="1.10.10.10">
    <property type="entry name" value="Winged helix-like DNA-binding domain superfamily/Winged helix DNA-binding domain"/>
    <property type="match status" value="1"/>
</dbReference>
<keyword evidence="3" id="KW-0731">Sigma factor</keyword>
<protein>
    <submittedName>
        <fullName evidence="7">RNA polymerase sigma factor (Sigma-70 family)</fullName>
    </submittedName>
</protein>
<reference evidence="7 8" key="1">
    <citation type="submission" date="2018-11" db="EMBL/GenBank/DDBJ databases">
        <title>Sequencing the genomes of 1000 actinobacteria strains.</title>
        <authorList>
            <person name="Klenk H.-P."/>
        </authorList>
    </citation>
    <scope>NUCLEOTIDE SEQUENCE [LARGE SCALE GENOMIC DNA]</scope>
    <source>
        <strain evidence="7 8">DSM 44231</strain>
    </source>
</reference>
<dbReference type="EMBL" id="RJKM01000001">
    <property type="protein sequence ID" value="ROP38975.1"/>
    <property type="molecule type" value="Genomic_DNA"/>
</dbReference>
<dbReference type="GO" id="GO:0016987">
    <property type="term" value="F:sigma factor activity"/>
    <property type="evidence" value="ECO:0007669"/>
    <property type="project" value="UniProtKB-KW"/>
</dbReference>
<evidence type="ECO:0000313" key="8">
    <source>
        <dbReference type="Proteomes" id="UP000268727"/>
    </source>
</evidence>
<dbReference type="CDD" id="cd06171">
    <property type="entry name" value="Sigma70_r4"/>
    <property type="match status" value="1"/>
</dbReference>
<dbReference type="AlphaFoldDB" id="A0A3N1H8X3"/>
<evidence type="ECO:0000259" key="6">
    <source>
        <dbReference type="Pfam" id="PF08281"/>
    </source>
</evidence>
<name>A0A3N1H8X3_9PSEU</name>
<feature type="compositionally biased region" description="Pro residues" evidence="5">
    <location>
        <begin position="1"/>
        <end position="10"/>
    </location>
</feature>
<dbReference type="InterPro" id="IPR013249">
    <property type="entry name" value="RNA_pol_sigma70_r4_t2"/>
</dbReference>